<accession>A0AAV4P0Z2</accession>
<dbReference type="AlphaFoldDB" id="A0AAV4P0Z2"/>
<dbReference type="EMBL" id="BPLR01021481">
    <property type="protein sequence ID" value="GIX90210.1"/>
    <property type="molecule type" value="Genomic_DNA"/>
</dbReference>
<protein>
    <submittedName>
        <fullName evidence="1">Uncharacterized protein</fullName>
    </submittedName>
</protein>
<proteinExistence type="predicted"/>
<evidence type="ECO:0000313" key="2">
    <source>
        <dbReference type="Proteomes" id="UP001054945"/>
    </source>
</evidence>
<sequence length="103" mass="12137">MELQIEKPTNALNIAIRQQEHESKYQEMDLGCQGWRFRQHDRCLRNNKKPIRTLGVHYKSAGIPSPSLAAMWKEKKLVVEFQTFGTRFQTDHRVLRRLIGFLA</sequence>
<gene>
    <name evidence="1" type="ORF">CEXT_38881</name>
</gene>
<name>A0AAV4P0Z2_CAEEX</name>
<dbReference type="Proteomes" id="UP001054945">
    <property type="component" value="Unassembled WGS sequence"/>
</dbReference>
<keyword evidence="2" id="KW-1185">Reference proteome</keyword>
<organism evidence="1 2">
    <name type="scientific">Caerostris extrusa</name>
    <name type="common">Bark spider</name>
    <name type="synonym">Caerostris bankana</name>
    <dbReference type="NCBI Taxonomy" id="172846"/>
    <lineage>
        <taxon>Eukaryota</taxon>
        <taxon>Metazoa</taxon>
        <taxon>Ecdysozoa</taxon>
        <taxon>Arthropoda</taxon>
        <taxon>Chelicerata</taxon>
        <taxon>Arachnida</taxon>
        <taxon>Araneae</taxon>
        <taxon>Araneomorphae</taxon>
        <taxon>Entelegynae</taxon>
        <taxon>Araneoidea</taxon>
        <taxon>Araneidae</taxon>
        <taxon>Caerostris</taxon>
    </lineage>
</organism>
<reference evidence="1 2" key="1">
    <citation type="submission" date="2021-06" db="EMBL/GenBank/DDBJ databases">
        <title>Caerostris extrusa draft genome.</title>
        <authorList>
            <person name="Kono N."/>
            <person name="Arakawa K."/>
        </authorList>
    </citation>
    <scope>NUCLEOTIDE SEQUENCE [LARGE SCALE GENOMIC DNA]</scope>
</reference>
<evidence type="ECO:0000313" key="1">
    <source>
        <dbReference type="EMBL" id="GIX90210.1"/>
    </source>
</evidence>
<comment type="caution">
    <text evidence="1">The sequence shown here is derived from an EMBL/GenBank/DDBJ whole genome shotgun (WGS) entry which is preliminary data.</text>
</comment>